<keyword evidence="1" id="KW-0677">Repeat</keyword>
<sequence length="79" mass="8902">MSENLENLVNESYDVLDAFKVLDKAGFGNIPIAALRDALTNMGEKLTDEEVDWMLSQVDVSNGQFNYMDFLDDMAAFMN</sequence>
<keyword evidence="3" id="KW-1185">Reference proteome</keyword>
<dbReference type="FunFam" id="1.10.238.10:FF:000003">
    <property type="entry name" value="Calmodulin A"/>
    <property type="match status" value="1"/>
</dbReference>
<dbReference type="EMBL" id="JAKKPZ010000001">
    <property type="protein sequence ID" value="KAI1728993.1"/>
    <property type="molecule type" value="Genomic_DNA"/>
</dbReference>
<dbReference type="Gene3D" id="1.10.238.10">
    <property type="entry name" value="EF-hand"/>
    <property type="match status" value="1"/>
</dbReference>
<gene>
    <name evidence="2" type="ORF">DdX_01207</name>
</gene>
<evidence type="ECO:0000256" key="1">
    <source>
        <dbReference type="ARBA" id="ARBA00022737"/>
    </source>
</evidence>
<dbReference type="PANTHER" id="PTHR23048:SF0">
    <property type="entry name" value="CALMODULIN LIKE 3"/>
    <property type="match status" value="1"/>
</dbReference>
<proteinExistence type="predicted"/>
<evidence type="ECO:0000313" key="3">
    <source>
        <dbReference type="Proteomes" id="UP001201812"/>
    </source>
</evidence>
<reference evidence="2" key="1">
    <citation type="submission" date="2022-01" db="EMBL/GenBank/DDBJ databases">
        <title>Genome Sequence Resource for Two Populations of Ditylenchus destructor, the Migratory Endoparasitic Phytonematode.</title>
        <authorList>
            <person name="Zhang H."/>
            <person name="Lin R."/>
            <person name="Xie B."/>
        </authorList>
    </citation>
    <scope>NUCLEOTIDE SEQUENCE</scope>
    <source>
        <strain evidence="2">BazhouSP</strain>
    </source>
</reference>
<dbReference type="Proteomes" id="UP001201812">
    <property type="component" value="Unassembled WGS sequence"/>
</dbReference>
<protein>
    <submittedName>
        <fullName evidence="2">Calmodulin</fullName>
    </submittedName>
</protein>
<dbReference type="PANTHER" id="PTHR23048">
    <property type="entry name" value="MYOSIN LIGHT CHAIN 1, 3"/>
    <property type="match status" value="1"/>
</dbReference>
<dbReference type="InterPro" id="IPR011992">
    <property type="entry name" value="EF-hand-dom_pair"/>
</dbReference>
<dbReference type="SUPFAM" id="SSF47473">
    <property type="entry name" value="EF-hand"/>
    <property type="match status" value="1"/>
</dbReference>
<organism evidence="2 3">
    <name type="scientific">Ditylenchus destructor</name>
    <dbReference type="NCBI Taxonomy" id="166010"/>
    <lineage>
        <taxon>Eukaryota</taxon>
        <taxon>Metazoa</taxon>
        <taxon>Ecdysozoa</taxon>
        <taxon>Nematoda</taxon>
        <taxon>Chromadorea</taxon>
        <taxon>Rhabditida</taxon>
        <taxon>Tylenchina</taxon>
        <taxon>Tylenchomorpha</taxon>
        <taxon>Sphaerularioidea</taxon>
        <taxon>Anguinidae</taxon>
        <taxon>Anguininae</taxon>
        <taxon>Ditylenchus</taxon>
    </lineage>
</organism>
<dbReference type="GO" id="GO:0016460">
    <property type="term" value="C:myosin II complex"/>
    <property type="evidence" value="ECO:0007669"/>
    <property type="project" value="TreeGrafter"/>
</dbReference>
<evidence type="ECO:0000313" key="2">
    <source>
        <dbReference type="EMBL" id="KAI1728993.1"/>
    </source>
</evidence>
<dbReference type="InterPro" id="IPR050230">
    <property type="entry name" value="CALM/Myosin/TropC-like"/>
</dbReference>
<accession>A0AAD4NGI8</accession>
<name>A0AAD4NGI8_9BILA</name>
<comment type="caution">
    <text evidence="2">The sequence shown here is derived from an EMBL/GenBank/DDBJ whole genome shotgun (WGS) entry which is preliminary data.</text>
</comment>
<dbReference type="AlphaFoldDB" id="A0AAD4NGI8"/>